<name>A0A317SQT5_9PEZI</name>
<accession>A0A317SQT5</accession>
<feature type="transmembrane region" description="Helical" evidence="1">
    <location>
        <begin position="45"/>
        <end position="67"/>
    </location>
</feature>
<dbReference type="STRING" id="42249.A0A317SQT5"/>
<protein>
    <submittedName>
        <fullName evidence="2">Uncharacterized protein</fullName>
    </submittedName>
</protein>
<evidence type="ECO:0000313" key="2">
    <source>
        <dbReference type="EMBL" id="PWW75441.1"/>
    </source>
</evidence>
<evidence type="ECO:0000313" key="3">
    <source>
        <dbReference type="Proteomes" id="UP000246991"/>
    </source>
</evidence>
<dbReference type="EMBL" id="PYWC01000046">
    <property type="protein sequence ID" value="PWW75441.1"/>
    <property type="molecule type" value="Genomic_DNA"/>
</dbReference>
<keyword evidence="1" id="KW-1133">Transmembrane helix</keyword>
<sequence>MEVFTDVDKESIRTGPPAFRRPTGTKTGSELCIAVTSKEGQVLTALYSVLVTLLFVFCWKLVSMAVISNTPKYRKILRGVALVGFWNAREPLEATSFLCGYLARLREVPPGDPHIGRPAIWLLILALMWLLGTYAASILVAAELIAGKVAPANPNKVYVPRSGKASADIMRLQALRAPATLRSLGSAEAASSDHTMRQRVSLNAHLSSGDSPQYFTYQYTVEAHDMGLQKWHDLKQEVSGRCNVDGSWFSEHIPEEDLDVYRPWGLANQTVNVVYDGERKTSPRATAIAFPYDQTDFLIHQAVEHRYGIIPRCSHRASHRPGTDAWYLTEPFKPQENDTDARMKELPGNRVKGGRPALSCTQKDVWSYNGTRFKNIYELTDEANLKFPDGWATQLQLDFGQARIIDVVNSAGSSSLVSAATFVGDRFDAETASIEKDMIRLFTATWISSAHTFRNMLMVSDQQNIPNAARNGAGKPQDGVDLFVVSTPQVATLRLSVLVTIPVLLVISILFMLVVPILRHSDRGKSWHEKMQLAEGAYLFARTQDPAAFGGTRRMGRVVGECVRLLKPNPGQGAAGLPNHGP</sequence>
<feature type="transmembrane region" description="Helical" evidence="1">
    <location>
        <begin position="119"/>
        <end position="142"/>
    </location>
</feature>
<dbReference type="AlphaFoldDB" id="A0A317SQT5"/>
<dbReference type="Proteomes" id="UP000246991">
    <property type="component" value="Unassembled WGS sequence"/>
</dbReference>
<evidence type="ECO:0000256" key="1">
    <source>
        <dbReference type="SAM" id="Phobius"/>
    </source>
</evidence>
<reference evidence="2 3" key="1">
    <citation type="submission" date="2018-03" db="EMBL/GenBank/DDBJ databases">
        <title>Genomes of Pezizomycetes fungi and the evolution of truffles.</title>
        <authorList>
            <person name="Murat C."/>
            <person name="Payen T."/>
            <person name="Noel B."/>
            <person name="Kuo A."/>
            <person name="Martin F.M."/>
        </authorList>
    </citation>
    <scope>NUCLEOTIDE SEQUENCE [LARGE SCALE GENOMIC DNA]</scope>
    <source>
        <strain evidence="2">091103-1</strain>
    </source>
</reference>
<keyword evidence="1" id="KW-0472">Membrane</keyword>
<keyword evidence="3" id="KW-1185">Reference proteome</keyword>
<keyword evidence="1" id="KW-0812">Transmembrane</keyword>
<dbReference type="OrthoDB" id="5337208at2759"/>
<organism evidence="2 3">
    <name type="scientific">Tuber magnatum</name>
    <name type="common">white Piedmont truffle</name>
    <dbReference type="NCBI Taxonomy" id="42249"/>
    <lineage>
        <taxon>Eukaryota</taxon>
        <taxon>Fungi</taxon>
        <taxon>Dikarya</taxon>
        <taxon>Ascomycota</taxon>
        <taxon>Pezizomycotina</taxon>
        <taxon>Pezizomycetes</taxon>
        <taxon>Pezizales</taxon>
        <taxon>Tuberaceae</taxon>
        <taxon>Tuber</taxon>
    </lineage>
</organism>
<proteinExistence type="predicted"/>
<feature type="transmembrane region" description="Helical" evidence="1">
    <location>
        <begin position="495"/>
        <end position="518"/>
    </location>
</feature>
<gene>
    <name evidence="2" type="ORF">C7212DRAFT_281842</name>
</gene>
<comment type="caution">
    <text evidence="2">The sequence shown here is derived from an EMBL/GenBank/DDBJ whole genome shotgun (WGS) entry which is preliminary data.</text>
</comment>